<evidence type="ECO:0000313" key="2">
    <source>
        <dbReference type="EMBL" id="BCS26130.1"/>
    </source>
</evidence>
<name>A0A7R7XR27_9EURO</name>
<dbReference type="GeneID" id="64976135"/>
<feature type="compositionally biased region" description="Polar residues" evidence="1">
    <location>
        <begin position="75"/>
        <end position="92"/>
    </location>
</feature>
<keyword evidence="3" id="KW-1185">Reference proteome</keyword>
<proteinExistence type="predicted"/>
<dbReference type="RefSeq" id="XP_041558324.1">
    <property type="nucleotide sequence ID" value="XM_041705882.1"/>
</dbReference>
<feature type="region of interest" description="Disordered" evidence="1">
    <location>
        <begin position="1"/>
        <end position="95"/>
    </location>
</feature>
<feature type="compositionally biased region" description="Polar residues" evidence="1">
    <location>
        <begin position="1"/>
        <end position="11"/>
    </location>
</feature>
<accession>A0A7R7XR27</accession>
<sequence length="121" mass="13170">MNPNVNLNESESFTEHFNENVDYTRDKAQATSEDIGMDIGQDQNQRGENLAQTQADAQAQTGSGMNTGGTGAFGSDNQRATEAQTSIDSTNAGVDHRRTSYSFTADTLAHPDYRYKTGPEE</sequence>
<protein>
    <submittedName>
        <fullName evidence="2">Uncharacterized protein</fullName>
    </submittedName>
</protein>
<feature type="compositionally biased region" description="Basic and acidic residues" evidence="1">
    <location>
        <begin position="13"/>
        <end position="28"/>
    </location>
</feature>
<evidence type="ECO:0000313" key="3">
    <source>
        <dbReference type="Proteomes" id="UP000654913"/>
    </source>
</evidence>
<evidence type="ECO:0000256" key="1">
    <source>
        <dbReference type="SAM" id="MobiDB-lite"/>
    </source>
</evidence>
<dbReference type="Proteomes" id="UP000654913">
    <property type="component" value="Chromosome 5"/>
</dbReference>
<dbReference type="OrthoDB" id="4487955at2759"/>
<gene>
    <name evidence="2" type="ORF">APUU_50841A</name>
</gene>
<dbReference type="KEGG" id="apuu:APUU_50841A"/>
<reference evidence="2" key="1">
    <citation type="submission" date="2021-01" db="EMBL/GenBank/DDBJ databases">
        <authorList>
            <consortium name="Aspergillus puulaauensis MK2 genome sequencing consortium"/>
            <person name="Kazuki M."/>
            <person name="Futagami T."/>
        </authorList>
    </citation>
    <scope>NUCLEOTIDE SEQUENCE</scope>
    <source>
        <strain evidence="2">MK2</strain>
    </source>
</reference>
<dbReference type="AlphaFoldDB" id="A0A7R7XR27"/>
<feature type="compositionally biased region" description="Low complexity" evidence="1">
    <location>
        <begin position="51"/>
        <end position="61"/>
    </location>
</feature>
<dbReference type="EMBL" id="AP024447">
    <property type="protein sequence ID" value="BCS26130.1"/>
    <property type="molecule type" value="Genomic_DNA"/>
</dbReference>
<reference evidence="2" key="2">
    <citation type="submission" date="2021-02" db="EMBL/GenBank/DDBJ databases">
        <title>Aspergillus puulaauensis MK2 genome sequence.</title>
        <authorList>
            <person name="Futagami T."/>
            <person name="Mori K."/>
            <person name="Kadooka C."/>
            <person name="Tanaka T."/>
        </authorList>
    </citation>
    <scope>NUCLEOTIDE SEQUENCE</scope>
    <source>
        <strain evidence="2">MK2</strain>
    </source>
</reference>
<organism evidence="2 3">
    <name type="scientific">Aspergillus puulaauensis</name>
    <dbReference type="NCBI Taxonomy" id="1220207"/>
    <lineage>
        <taxon>Eukaryota</taxon>
        <taxon>Fungi</taxon>
        <taxon>Dikarya</taxon>
        <taxon>Ascomycota</taxon>
        <taxon>Pezizomycotina</taxon>
        <taxon>Eurotiomycetes</taxon>
        <taxon>Eurotiomycetidae</taxon>
        <taxon>Eurotiales</taxon>
        <taxon>Aspergillaceae</taxon>
        <taxon>Aspergillus</taxon>
    </lineage>
</organism>